<evidence type="ECO:0000256" key="4">
    <source>
        <dbReference type="SAM" id="MobiDB-lite"/>
    </source>
</evidence>
<feature type="region of interest" description="Disordered" evidence="4">
    <location>
        <begin position="1082"/>
        <end position="1243"/>
    </location>
</feature>
<keyword evidence="1" id="KW-0677">Repeat</keyword>
<feature type="region of interest" description="Disordered" evidence="4">
    <location>
        <begin position="773"/>
        <end position="838"/>
    </location>
</feature>
<reference evidence="6 7" key="1">
    <citation type="submission" date="2016-02" db="EMBL/GenBank/DDBJ databases">
        <title>Genome analysis of coral dinoflagellate symbionts highlights evolutionary adaptations to a symbiotic lifestyle.</title>
        <authorList>
            <person name="Aranda M."/>
            <person name="Li Y."/>
            <person name="Liew Y.J."/>
            <person name="Baumgarten S."/>
            <person name="Simakov O."/>
            <person name="Wilson M."/>
            <person name="Piel J."/>
            <person name="Ashoor H."/>
            <person name="Bougouffa S."/>
            <person name="Bajic V.B."/>
            <person name="Ryu T."/>
            <person name="Ravasi T."/>
            <person name="Bayer T."/>
            <person name="Micklem G."/>
            <person name="Kim H."/>
            <person name="Bhak J."/>
            <person name="Lajeunesse T.C."/>
            <person name="Voolstra C.R."/>
        </authorList>
    </citation>
    <scope>NUCLEOTIDE SEQUENCE [LARGE SCALE GENOMIC DNA]</scope>
    <source>
        <strain evidence="6 7">CCMP2467</strain>
    </source>
</reference>
<feature type="coiled-coil region" evidence="3">
    <location>
        <begin position="1297"/>
        <end position="1438"/>
    </location>
</feature>
<dbReference type="InterPro" id="IPR004088">
    <property type="entry name" value="KH_dom_type_1"/>
</dbReference>
<feature type="compositionally biased region" description="Polar residues" evidence="4">
    <location>
        <begin position="1049"/>
        <end position="1059"/>
    </location>
</feature>
<organism evidence="6 7">
    <name type="scientific">Symbiodinium microadriaticum</name>
    <name type="common">Dinoflagellate</name>
    <name type="synonym">Zooxanthella microadriatica</name>
    <dbReference type="NCBI Taxonomy" id="2951"/>
    <lineage>
        <taxon>Eukaryota</taxon>
        <taxon>Sar</taxon>
        <taxon>Alveolata</taxon>
        <taxon>Dinophyceae</taxon>
        <taxon>Suessiales</taxon>
        <taxon>Symbiodiniaceae</taxon>
        <taxon>Symbiodinium</taxon>
    </lineage>
</organism>
<keyword evidence="7" id="KW-1185">Reference proteome</keyword>
<evidence type="ECO:0000259" key="5">
    <source>
        <dbReference type="SMART" id="SM00322"/>
    </source>
</evidence>
<dbReference type="Gene3D" id="1.10.287.1490">
    <property type="match status" value="1"/>
</dbReference>
<comment type="caution">
    <text evidence="6">The sequence shown here is derived from an EMBL/GenBank/DDBJ whole genome shotgun (WGS) entry which is preliminary data.</text>
</comment>
<dbReference type="Gene3D" id="3.30.310.210">
    <property type="match status" value="1"/>
</dbReference>
<feature type="domain" description="K Homology" evidence="5">
    <location>
        <begin position="405"/>
        <end position="470"/>
    </location>
</feature>
<protein>
    <submittedName>
        <fullName evidence="6">Far upstream element-binding protein 1</fullName>
    </submittedName>
</protein>
<dbReference type="SMART" id="SM00322">
    <property type="entry name" value="KH"/>
    <property type="match status" value="2"/>
</dbReference>
<feature type="compositionally biased region" description="Pro residues" evidence="4">
    <location>
        <begin position="604"/>
        <end position="643"/>
    </location>
</feature>
<feature type="region of interest" description="Disordered" evidence="4">
    <location>
        <begin position="592"/>
        <end position="643"/>
    </location>
</feature>
<evidence type="ECO:0000256" key="3">
    <source>
        <dbReference type="SAM" id="Coils"/>
    </source>
</evidence>
<sequence>MAWSATASMGPNQLLDAIDRASRAGVGLEANVSEVGLAQRQQLWERLSCRCQALMLCLSPQQLCRALFGFHRARCHDEALLSDDGAVYDESYNPGDLEDEFGVQKLGTHAVLTANDVAMLLKAFSRFGYTKNPAAMEFLLQRAEETLEEATSSDVAQLLGAASRLGLGAELANGAMLERYFRRARTGLFDKFMPAADATNLCAVAALLPKTEEGAQLLAEMAGYLRKPEKAAALSPRDLVRRLQSIVSFDRRAADCDKDIIAVQHRLSPEILEEVCAATAEALAHRCAELDTETSLSALEALGQLLPRPPTGLFSPSSLDPVCALLQKRLRGPLGGEAARCAEASVKIQKEEDMDPDKKERWVDLIGNPRQRRMALERILDVANYVRDEDGKVYKDGASVPAPGAGEALVLQISCNEVGRVLGRGGETIRRLEDESRARLEIDKSEGRLTISGRPEAIERAKELVLQEVSHCKLADGTILKDENRPMGPGGGPPLPGKDGFKLWVLGKEAGKVIGRGGETVREIMQRTGAEIQVERTENKDQGHAERLIQIFGSKSQIDEAFPMIIKDVTFARSELGLVKDPAMTPEEAMDALRTRGPGGPSGSLPPFPFPGGPPPPGAPPFFPPMPGMPPPGVPPGGPPPPGMMPMPPGMMPPLPGMFEGHLNAEAQMRVFRCKLLSKTSLVVCCCSHDAGAPARGLAALRSDCSLWGRSRPRFRRPARQSFGQAFVMRCAGCSRRPCWRKESKPSQPNPEAGAEEAKEIMKKEIGSVAAVEQRKGNRRPAQSGHGDADTVKRLRHNQNMGGRKQWPNRLSLFTKHGRPPRGSDATVHLPSMDAGGSGTQVEAEAQLETVFDGTIITTPPPDLFTPPVQDAERQVEVFDIRLVFEDEAEQSGWAGYESLRTNRRWWWNEASQSWFWEKRGLTSRRGMVGVVAAASVESMMKAKNHLEEAPTPCQAPHAMEMEQETLTLSDWEEYSGLEYAEQRWDTTRVMYQMRLPKTFQGLLWRSWAADLESKTGCAMTFRSRAQDKRRRRNHEQHIEADTAKTGIITMSTPRGSSQEARRRMAEEGVRRLHEWLQHQSVHEGAEEMERWVPPPTPPEKQAKEVPKAASAAKETSKTVVKEEEKPKAQAPPKATEEQKVKEPVQADHEKKALEQALKDKEAKLLSLENSVKASEQEKEALKKQMEQMDAEKQARDQADKEKEEKLKQQEQALKKKAEELEEMKREEERNRRNLQAATAAAKVEKAAFKNAGGSDDDELKKSLEQVQAMKTEVSAYPAPAPAPAPPQPDPALQKQIAELQESLHASQAHCAEKEQKIFQLQMEQEQVQSTMQGLKESLAEKEEDAKKAEKLKEALQQISDVAAVYLDAREDPAVLMQKAKEGEERIDALKAENESILAELKAAKAQLSNLDSAQAALAESEERAKNLSDQIQEIAEQIGAGAGLLSFFQQPSTEDLLRDIKAEIGKLKSK</sequence>
<evidence type="ECO:0000256" key="1">
    <source>
        <dbReference type="ARBA" id="ARBA00022737"/>
    </source>
</evidence>
<feature type="compositionally biased region" description="Basic and acidic residues" evidence="4">
    <location>
        <begin position="1082"/>
        <end position="1091"/>
    </location>
</feature>
<keyword evidence="3" id="KW-0175">Coiled coil</keyword>
<dbReference type="Proteomes" id="UP000186817">
    <property type="component" value="Unassembled WGS sequence"/>
</dbReference>
<feature type="compositionally biased region" description="Basic and acidic residues" evidence="4">
    <location>
        <begin position="1115"/>
        <end position="1128"/>
    </location>
</feature>
<feature type="region of interest" description="Disordered" evidence="4">
    <location>
        <begin position="739"/>
        <end position="758"/>
    </location>
</feature>
<dbReference type="SUPFAM" id="SSF54791">
    <property type="entry name" value="Eukaryotic type KH-domain (KH-domain type I)"/>
    <property type="match status" value="2"/>
</dbReference>
<dbReference type="PROSITE" id="PS50084">
    <property type="entry name" value="KH_TYPE_1"/>
    <property type="match status" value="2"/>
</dbReference>
<feature type="domain" description="K Homology" evidence="5">
    <location>
        <begin position="497"/>
        <end position="570"/>
    </location>
</feature>
<feature type="region of interest" description="Disordered" evidence="4">
    <location>
        <begin position="1024"/>
        <end position="1061"/>
    </location>
</feature>
<dbReference type="OrthoDB" id="446576at2759"/>
<dbReference type="GO" id="GO:0003723">
    <property type="term" value="F:RNA binding"/>
    <property type="evidence" value="ECO:0007669"/>
    <property type="project" value="UniProtKB-UniRule"/>
</dbReference>
<evidence type="ECO:0000313" key="6">
    <source>
        <dbReference type="EMBL" id="OLQ02845.1"/>
    </source>
</evidence>
<dbReference type="PANTHER" id="PTHR10288">
    <property type="entry name" value="KH DOMAIN CONTAINING RNA BINDING PROTEIN"/>
    <property type="match status" value="1"/>
</dbReference>
<evidence type="ECO:0000313" key="7">
    <source>
        <dbReference type="Proteomes" id="UP000186817"/>
    </source>
</evidence>
<proteinExistence type="predicted"/>
<accession>A0A1Q9E5Z3</accession>
<feature type="compositionally biased region" description="Basic and acidic residues" evidence="4">
    <location>
        <begin position="1175"/>
        <end position="1232"/>
    </location>
</feature>
<dbReference type="CDD" id="cd00105">
    <property type="entry name" value="KH-I"/>
    <property type="match status" value="2"/>
</dbReference>
<gene>
    <name evidence="6" type="primary">Fubp1</name>
    <name evidence="6" type="ORF">AK812_SmicGene14254</name>
</gene>
<dbReference type="EMBL" id="LSRX01000252">
    <property type="protein sequence ID" value="OLQ02845.1"/>
    <property type="molecule type" value="Genomic_DNA"/>
</dbReference>
<dbReference type="InterPro" id="IPR004087">
    <property type="entry name" value="KH_dom"/>
</dbReference>
<name>A0A1Q9E5Z3_SYMMI</name>
<keyword evidence="2" id="KW-0694">RNA-binding</keyword>
<dbReference type="Gene3D" id="3.30.1370.10">
    <property type="entry name" value="K Homology domain, type 1"/>
    <property type="match status" value="1"/>
</dbReference>
<dbReference type="InterPro" id="IPR036612">
    <property type="entry name" value="KH_dom_type_1_sf"/>
</dbReference>
<feature type="compositionally biased region" description="Basic and acidic residues" evidence="4">
    <location>
        <begin position="1135"/>
        <end position="1164"/>
    </location>
</feature>
<dbReference type="Pfam" id="PF00013">
    <property type="entry name" value="KH_1"/>
    <property type="match status" value="2"/>
</dbReference>
<evidence type="ECO:0000256" key="2">
    <source>
        <dbReference type="PROSITE-ProRule" id="PRU00117"/>
    </source>
</evidence>